<dbReference type="FunFam" id="1.10.340.30:FF:000009">
    <property type="entry name" value="DNA-3-methyladenine glycosylase I"/>
    <property type="match status" value="1"/>
</dbReference>
<dbReference type="InterPro" id="IPR005019">
    <property type="entry name" value="Adenine_glyco"/>
</dbReference>
<dbReference type="InterPro" id="IPR004597">
    <property type="entry name" value="Tag"/>
</dbReference>
<dbReference type="GO" id="GO:0008725">
    <property type="term" value="F:DNA-3-methyladenine glycosylase activity"/>
    <property type="evidence" value="ECO:0007669"/>
    <property type="project" value="UniProtKB-EC"/>
</dbReference>
<proteinExistence type="predicted"/>
<evidence type="ECO:0000256" key="5">
    <source>
        <dbReference type="ARBA" id="ARBA00023204"/>
    </source>
</evidence>
<accession>E3H8L2</accession>
<protein>
    <recommendedName>
        <fullName evidence="8">DNA-3-methyladenine glycosylase I</fullName>
        <ecNumber evidence="8">3.2.2.20</ecNumber>
    </recommendedName>
</protein>
<dbReference type="InterPro" id="IPR011257">
    <property type="entry name" value="DNA_glycosylase"/>
</dbReference>
<evidence type="ECO:0000256" key="6">
    <source>
        <dbReference type="ARBA" id="ARBA00052558"/>
    </source>
</evidence>
<evidence type="ECO:0000256" key="7">
    <source>
        <dbReference type="ARBA" id="ARBA00057608"/>
    </source>
</evidence>
<organism evidence="10 11">
    <name type="scientific">Ilyobacter polytropus (strain ATCC 51220 / DSM 2926 / LMG 16218 / CuHBu1)</name>
    <dbReference type="NCBI Taxonomy" id="572544"/>
    <lineage>
        <taxon>Bacteria</taxon>
        <taxon>Fusobacteriati</taxon>
        <taxon>Fusobacteriota</taxon>
        <taxon>Fusobacteriia</taxon>
        <taxon>Fusobacteriales</taxon>
        <taxon>Fusobacteriaceae</taxon>
        <taxon>Ilyobacter</taxon>
    </lineage>
</organism>
<dbReference type="SUPFAM" id="SSF48150">
    <property type="entry name" value="DNA-glycosylase"/>
    <property type="match status" value="1"/>
</dbReference>
<comment type="function">
    <text evidence="7">Hydrolysis of the deoxyribose N-glycosidic bond to excise 3-methyladenine from the damaged DNA polymer formed by alkylation lesions.</text>
</comment>
<keyword evidence="3 10" id="KW-0378">Hydrolase</keyword>
<comment type="catalytic activity">
    <reaction evidence="6">
        <text>Hydrolysis of alkylated DNA, releasing 3-methyladenine.</text>
        <dbReference type="EC" id="3.2.2.20"/>
    </reaction>
</comment>
<evidence type="ECO:0000256" key="9">
    <source>
        <dbReference type="PIRSR" id="PIRSR604597-1"/>
    </source>
</evidence>
<dbReference type="Pfam" id="PF03352">
    <property type="entry name" value="Adenine_glyco"/>
    <property type="match status" value="1"/>
</dbReference>
<feature type="binding site" evidence="9">
    <location>
        <position position="174"/>
    </location>
    <ligand>
        <name>Zn(2+)</name>
        <dbReference type="ChEBI" id="CHEBI:29105"/>
    </ligand>
</feature>
<dbReference type="AlphaFoldDB" id="E3H8L2"/>
<keyword evidence="11" id="KW-1185">Reference proteome</keyword>
<evidence type="ECO:0000256" key="8">
    <source>
        <dbReference type="ARBA" id="ARBA00066766"/>
    </source>
</evidence>
<dbReference type="OrthoDB" id="9807664at2"/>
<name>E3H8L2_ILYPC</name>
<evidence type="ECO:0000313" key="10">
    <source>
        <dbReference type="EMBL" id="ADO82994.1"/>
    </source>
</evidence>
<evidence type="ECO:0000313" key="11">
    <source>
        <dbReference type="Proteomes" id="UP000006875"/>
    </source>
</evidence>
<keyword evidence="1 9" id="KW-0479">Metal-binding</keyword>
<feature type="binding site" evidence="9">
    <location>
        <position position="3"/>
    </location>
    <ligand>
        <name>Zn(2+)</name>
        <dbReference type="ChEBI" id="CHEBI:29105"/>
    </ligand>
</feature>
<dbReference type="eggNOG" id="COG2818">
    <property type="taxonomic scope" value="Bacteria"/>
</dbReference>
<dbReference type="PANTHER" id="PTHR31116:SF29">
    <property type="entry name" value="DNA GLYCOSYLASE SUPERFAMILY PROTEIN"/>
    <property type="match status" value="1"/>
</dbReference>
<dbReference type="STRING" id="572544.Ilyop_1213"/>
<dbReference type="RefSeq" id="WP_013387661.1">
    <property type="nucleotide sequence ID" value="NC_014632.1"/>
</dbReference>
<feature type="binding site" evidence="9">
    <location>
        <position position="178"/>
    </location>
    <ligand>
        <name>Zn(2+)</name>
        <dbReference type="ChEBI" id="CHEBI:29105"/>
    </ligand>
</feature>
<dbReference type="PANTHER" id="PTHR31116">
    <property type="entry name" value="OS04G0501200 PROTEIN"/>
    <property type="match status" value="1"/>
</dbReference>
<keyword evidence="2" id="KW-0227">DNA damage</keyword>
<sequence>MRCGWCGDNPLYIKYHDEEWGVPVYDDRVHFEFLVLESAQAGLSWLTVLKKRESYRKAYKDFDPEIVAAFDQNKIEELMQNKGIIRNRKKIEASVNNAKIFMDIQREFGSFSNYIWAFVGGKQIISSYKGIEELPAKTTESEALAKDMKKRGFKFLGPVILYSHMQATGLVNDHIVSCFRYKEVSEFK</sequence>
<feature type="binding site" evidence="9">
    <location>
        <position position="16"/>
    </location>
    <ligand>
        <name>Zn(2+)</name>
        <dbReference type="ChEBI" id="CHEBI:29105"/>
    </ligand>
</feature>
<dbReference type="HOGENOM" id="CLU_083758_1_0_0"/>
<keyword evidence="5" id="KW-0234">DNA repair</keyword>
<evidence type="ECO:0000256" key="3">
    <source>
        <dbReference type="ARBA" id="ARBA00022801"/>
    </source>
</evidence>
<evidence type="ECO:0000256" key="2">
    <source>
        <dbReference type="ARBA" id="ARBA00022763"/>
    </source>
</evidence>
<dbReference type="Gene3D" id="1.10.340.30">
    <property type="entry name" value="Hypothetical protein, domain 2"/>
    <property type="match status" value="1"/>
</dbReference>
<keyword evidence="10" id="KW-0326">Glycosidase</keyword>
<dbReference type="EC" id="3.2.2.20" evidence="8"/>
<evidence type="ECO:0000256" key="4">
    <source>
        <dbReference type="ARBA" id="ARBA00022833"/>
    </source>
</evidence>
<dbReference type="NCBIfam" id="TIGR00624">
    <property type="entry name" value="tag"/>
    <property type="match status" value="1"/>
</dbReference>
<keyword evidence="4 9" id="KW-0862">Zinc</keyword>
<dbReference type="EMBL" id="CP002281">
    <property type="protein sequence ID" value="ADO82994.1"/>
    <property type="molecule type" value="Genomic_DNA"/>
</dbReference>
<evidence type="ECO:0000256" key="1">
    <source>
        <dbReference type="ARBA" id="ARBA00022723"/>
    </source>
</evidence>
<dbReference type="Proteomes" id="UP000006875">
    <property type="component" value="Chromosome"/>
</dbReference>
<reference evidence="10 11" key="1">
    <citation type="journal article" date="2010" name="Stand. Genomic Sci.">
        <title>Complete genome sequence of Ilyobacter polytropus type strain (CuHbu1).</title>
        <authorList>
            <person name="Sikorski J."/>
            <person name="Chertkov O."/>
            <person name="Lapidus A."/>
            <person name="Nolan M."/>
            <person name="Lucas S."/>
            <person name="Del Rio T.G."/>
            <person name="Tice H."/>
            <person name="Cheng J.F."/>
            <person name="Tapia R."/>
            <person name="Han C."/>
            <person name="Goodwin L."/>
            <person name="Pitluck S."/>
            <person name="Liolios K."/>
            <person name="Ivanova N."/>
            <person name="Mavromatis K."/>
            <person name="Mikhailova N."/>
            <person name="Pati A."/>
            <person name="Chen A."/>
            <person name="Palaniappan K."/>
            <person name="Land M."/>
            <person name="Hauser L."/>
            <person name="Chang Y.J."/>
            <person name="Jeffries C.D."/>
            <person name="Brambilla E."/>
            <person name="Yasawong M."/>
            <person name="Rohde M."/>
            <person name="Pukall R."/>
            <person name="Spring S."/>
            <person name="Goker M."/>
            <person name="Woyke T."/>
            <person name="Bristow J."/>
            <person name="Eisen J.A."/>
            <person name="Markowitz V."/>
            <person name="Hugenholtz P."/>
            <person name="Kyrpides N.C."/>
            <person name="Klenk H.P."/>
        </authorList>
    </citation>
    <scope>NUCLEOTIDE SEQUENCE [LARGE SCALE GENOMIC DNA]</scope>
    <source>
        <strain evidence="11">ATCC 51220 / DSM 2926 / LMG 16218 / CuHBu1</strain>
    </source>
</reference>
<dbReference type="KEGG" id="ipo:Ilyop_1213"/>
<dbReference type="GO" id="GO:0046872">
    <property type="term" value="F:metal ion binding"/>
    <property type="evidence" value="ECO:0007669"/>
    <property type="project" value="UniProtKB-KW"/>
</dbReference>
<dbReference type="GO" id="GO:0006284">
    <property type="term" value="P:base-excision repair"/>
    <property type="evidence" value="ECO:0007669"/>
    <property type="project" value="InterPro"/>
</dbReference>
<gene>
    <name evidence="10" type="ordered locus">Ilyop_1213</name>
</gene>